<accession>A0AAQ4DV57</accession>
<evidence type="ECO:0000313" key="1">
    <source>
        <dbReference type="EMBL" id="KAK8766347.1"/>
    </source>
</evidence>
<evidence type="ECO:0000313" key="2">
    <source>
        <dbReference type="Proteomes" id="UP001321473"/>
    </source>
</evidence>
<organism evidence="1 2">
    <name type="scientific">Amblyomma americanum</name>
    <name type="common">Lone star tick</name>
    <dbReference type="NCBI Taxonomy" id="6943"/>
    <lineage>
        <taxon>Eukaryota</taxon>
        <taxon>Metazoa</taxon>
        <taxon>Ecdysozoa</taxon>
        <taxon>Arthropoda</taxon>
        <taxon>Chelicerata</taxon>
        <taxon>Arachnida</taxon>
        <taxon>Acari</taxon>
        <taxon>Parasitiformes</taxon>
        <taxon>Ixodida</taxon>
        <taxon>Ixodoidea</taxon>
        <taxon>Ixodidae</taxon>
        <taxon>Amblyomminae</taxon>
        <taxon>Amblyomma</taxon>
    </lineage>
</organism>
<sequence>MKVTFCVMCCVKKKEKSEFKSEREIMRGKWQYFMFVCEVFEIKYALFDNIVLYEVFSFVIARRIRT</sequence>
<dbReference type="Proteomes" id="UP001321473">
    <property type="component" value="Unassembled WGS sequence"/>
</dbReference>
<proteinExistence type="predicted"/>
<protein>
    <submittedName>
        <fullName evidence="1">Uncharacterized protein</fullName>
    </submittedName>
</protein>
<keyword evidence="2" id="KW-1185">Reference proteome</keyword>
<dbReference type="AlphaFoldDB" id="A0AAQ4DV57"/>
<dbReference type="EMBL" id="JARKHS020026433">
    <property type="protein sequence ID" value="KAK8766347.1"/>
    <property type="molecule type" value="Genomic_DNA"/>
</dbReference>
<reference evidence="1 2" key="1">
    <citation type="journal article" date="2023" name="Arcadia Sci">
        <title>De novo assembly of a long-read Amblyomma americanum tick genome.</title>
        <authorList>
            <person name="Chou S."/>
            <person name="Poskanzer K.E."/>
            <person name="Rollins M."/>
            <person name="Thuy-Boun P.S."/>
        </authorList>
    </citation>
    <scope>NUCLEOTIDE SEQUENCE [LARGE SCALE GENOMIC DNA]</scope>
    <source>
        <strain evidence="1">F_SG_1</strain>
        <tissue evidence="1">Salivary glands</tissue>
    </source>
</reference>
<name>A0AAQ4DV57_AMBAM</name>
<comment type="caution">
    <text evidence="1">The sequence shown here is derived from an EMBL/GenBank/DDBJ whole genome shotgun (WGS) entry which is preliminary data.</text>
</comment>
<gene>
    <name evidence="1" type="ORF">V5799_006875</name>
</gene>